<protein>
    <recommendedName>
        <fullName evidence="3">Mediator complex subunit 9</fullName>
    </recommendedName>
</protein>
<evidence type="ECO:0000313" key="1">
    <source>
        <dbReference type="EMBL" id="TFK43103.1"/>
    </source>
</evidence>
<dbReference type="OrthoDB" id="2563275at2759"/>
<proteinExistence type="predicted"/>
<name>A0A5C3MEQ1_9AGAR</name>
<dbReference type="AlphaFoldDB" id="A0A5C3MEQ1"/>
<dbReference type="Proteomes" id="UP000308652">
    <property type="component" value="Unassembled WGS sequence"/>
</dbReference>
<keyword evidence="2" id="KW-1185">Reference proteome</keyword>
<evidence type="ECO:0000313" key="2">
    <source>
        <dbReference type="Proteomes" id="UP000308652"/>
    </source>
</evidence>
<dbReference type="EMBL" id="ML213591">
    <property type="protein sequence ID" value="TFK43103.1"/>
    <property type="molecule type" value="Genomic_DNA"/>
</dbReference>
<sequence length="124" mass="13400">MSNTGTSASIPVGLYESLLEKLVAVLRLTQQPDGVQTPQAKQALLMATNDFRSTLAQAKDVAVNLAGGELMIEDQDDVINMLETLKNRKRAQLAQFSARTLASTSSSADTRMEIDSMASTPFHD</sequence>
<reference evidence="1 2" key="1">
    <citation type="journal article" date="2019" name="Nat. Ecol. Evol.">
        <title>Megaphylogeny resolves global patterns of mushroom evolution.</title>
        <authorList>
            <person name="Varga T."/>
            <person name="Krizsan K."/>
            <person name="Foldi C."/>
            <person name="Dima B."/>
            <person name="Sanchez-Garcia M."/>
            <person name="Sanchez-Ramirez S."/>
            <person name="Szollosi G.J."/>
            <person name="Szarkandi J.G."/>
            <person name="Papp V."/>
            <person name="Albert L."/>
            <person name="Andreopoulos W."/>
            <person name="Angelini C."/>
            <person name="Antonin V."/>
            <person name="Barry K.W."/>
            <person name="Bougher N.L."/>
            <person name="Buchanan P."/>
            <person name="Buyck B."/>
            <person name="Bense V."/>
            <person name="Catcheside P."/>
            <person name="Chovatia M."/>
            <person name="Cooper J."/>
            <person name="Damon W."/>
            <person name="Desjardin D."/>
            <person name="Finy P."/>
            <person name="Geml J."/>
            <person name="Haridas S."/>
            <person name="Hughes K."/>
            <person name="Justo A."/>
            <person name="Karasinski D."/>
            <person name="Kautmanova I."/>
            <person name="Kiss B."/>
            <person name="Kocsube S."/>
            <person name="Kotiranta H."/>
            <person name="LaButti K.M."/>
            <person name="Lechner B.E."/>
            <person name="Liimatainen K."/>
            <person name="Lipzen A."/>
            <person name="Lukacs Z."/>
            <person name="Mihaltcheva S."/>
            <person name="Morgado L.N."/>
            <person name="Niskanen T."/>
            <person name="Noordeloos M.E."/>
            <person name="Ohm R.A."/>
            <person name="Ortiz-Santana B."/>
            <person name="Ovrebo C."/>
            <person name="Racz N."/>
            <person name="Riley R."/>
            <person name="Savchenko A."/>
            <person name="Shiryaev A."/>
            <person name="Soop K."/>
            <person name="Spirin V."/>
            <person name="Szebenyi C."/>
            <person name="Tomsovsky M."/>
            <person name="Tulloss R.E."/>
            <person name="Uehling J."/>
            <person name="Grigoriev I.V."/>
            <person name="Vagvolgyi C."/>
            <person name="Papp T."/>
            <person name="Martin F.M."/>
            <person name="Miettinen O."/>
            <person name="Hibbett D.S."/>
            <person name="Nagy L.G."/>
        </authorList>
    </citation>
    <scope>NUCLEOTIDE SEQUENCE [LARGE SCALE GENOMIC DNA]</scope>
    <source>
        <strain evidence="1 2">CBS 166.37</strain>
    </source>
</reference>
<organism evidence="1 2">
    <name type="scientific">Crucibulum laeve</name>
    <dbReference type="NCBI Taxonomy" id="68775"/>
    <lineage>
        <taxon>Eukaryota</taxon>
        <taxon>Fungi</taxon>
        <taxon>Dikarya</taxon>
        <taxon>Basidiomycota</taxon>
        <taxon>Agaricomycotina</taxon>
        <taxon>Agaricomycetes</taxon>
        <taxon>Agaricomycetidae</taxon>
        <taxon>Agaricales</taxon>
        <taxon>Agaricineae</taxon>
        <taxon>Nidulariaceae</taxon>
        <taxon>Crucibulum</taxon>
    </lineage>
</organism>
<accession>A0A5C3MEQ1</accession>
<gene>
    <name evidence="1" type="ORF">BDQ12DRAFT_674399</name>
</gene>
<evidence type="ECO:0008006" key="3">
    <source>
        <dbReference type="Google" id="ProtNLM"/>
    </source>
</evidence>